<dbReference type="Pfam" id="PF12833">
    <property type="entry name" value="HTH_18"/>
    <property type="match status" value="1"/>
</dbReference>
<name>A0ABZ3F0J7_9FIRM</name>
<evidence type="ECO:0000256" key="1">
    <source>
        <dbReference type="ARBA" id="ARBA00023015"/>
    </source>
</evidence>
<keyword evidence="2" id="KW-0238">DNA-binding</keyword>
<proteinExistence type="predicted"/>
<evidence type="ECO:0000313" key="5">
    <source>
        <dbReference type="EMBL" id="XAH76053.1"/>
    </source>
</evidence>
<accession>A0ABZ3F0J7</accession>
<protein>
    <submittedName>
        <fullName evidence="5">AraC family transcriptional regulator</fullName>
    </submittedName>
</protein>
<dbReference type="InterPro" id="IPR003313">
    <property type="entry name" value="AraC-bd"/>
</dbReference>
<evidence type="ECO:0000259" key="4">
    <source>
        <dbReference type="PROSITE" id="PS01124"/>
    </source>
</evidence>
<dbReference type="CDD" id="cd06986">
    <property type="entry name" value="cupin_MmsR-like_N"/>
    <property type="match status" value="1"/>
</dbReference>
<evidence type="ECO:0000256" key="2">
    <source>
        <dbReference type="ARBA" id="ARBA00023125"/>
    </source>
</evidence>
<evidence type="ECO:0000256" key="3">
    <source>
        <dbReference type="ARBA" id="ARBA00023163"/>
    </source>
</evidence>
<dbReference type="PROSITE" id="PS01124">
    <property type="entry name" value="HTH_ARAC_FAMILY_2"/>
    <property type="match status" value="1"/>
</dbReference>
<reference evidence="5 6" key="1">
    <citation type="submission" date="2024-02" db="EMBL/GenBank/DDBJ databases">
        <title>Bacterial strain from lacustrine sediment.</title>
        <authorList>
            <person name="Petit C."/>
            <person name="Fadhlaoui K."/>
        </authorList>
    </citation>
    <scope>NUCLEOTIDE SEQUENCE [LARGE SCALE GENOMIC DNA]</scope>
    <source>
        <strain evidence="5 6">IPX-CK</strain>
    </source>
</reference>
<dbReference type="Gene3D" id="1.10.10.60">
    <property type="entry name" value="Homeodomain-like"/>
    <property type="match status" value="2"/>
</dbReference>
<dbReference type="PANTHER" id="PTHR43280">
    <property type="entry name" value="ARAC-FAMILY TRANSCRIPTIONAL REGULATOR"/>
    <property type="match status" value="1"/>
</dbReference>
<dbReference type="PANTHER" id="PTHR43280:SF2">
    <property type="entry name" value="HTH-TYPE TRANSCRIPTIONAL REGULATOR EXSA"/>
    <property type="match status" value="1"/>
</dbReference>
<dbReference type="PRINTS" id="PR00032">
    <property type="entry name" value="HTHARAC"/>
</dbReference>
<dbReference type="InterPro" id="IPR020449">
    <property type="entry name" value="Tscrpt_reg_AraC-type_HTH"/>
</dbReference>
<dbReference type="EMBL" id="CP146256">
    <property type="protein sequence ID" value="XAH76053.1"/>
    <property type="molecule type" value="Genomic_DNA"/>
</dbReference>
<sequence>MSEIRTYDECYFLNYHQCSDLQLYEIGKQKCPSSYAFGPVMRRHYIFHYVFSGSGMLFLNNEQYKVSAHQGFVISPNVLAYYKASESDPWDYSWVHLDGPKIVELFQQSGMSIEQPLFMPANYSNKISSIMQELLENNSRELYCIGKIYELFDNIIYYSINSVHMEHNTKLSYIKKIISYINIKYSEPIRMDDIAHACGLDRSYMTRLFKEATGRTPQDYLMSYRMKSACTMLEKGNISIQNIAYSVGYSDYATFSKAFKRYIKVSPNEYRMKYQQK</sequence>
<dbReference type="SUPFAM" id="SSF51215">
    <property type="entry name" value="Regulatory protein AraC"/>
    <property type="match status" value="1"/>
</dbReference>
<keyword evidence="3" id="KW-0804">Transcription</keyword>
<dbReference type="InterPro" id="IPR009057">
    <property type="entry name" value="Homeodomain-like_sf"/>
</dbReference>
<dbReference type="PROSITE" id="PS00041">
    <property type="entry name" value="HTH_ARAC_FAMILY_1"/>
    <property type="match status" value="1"/>
</dbReference>
<keyword evidence="6" id="KW-1185">Reference proteome</keyword>
<evidence type="ECO:0000313" key="6">
    <source>
        <dbReference type="Proteomes" id="UP001451571"/>
    </source>
</evidence>
<dbReference type="RefSeq" id="WP_342759626.1">
    <property type="nucleotide sequence ID" value="NZ_CP146256.1"/>
</dbReference>
<dbReference type="Proteomes" id="UP001451571">
    <property type="component" value="Chromosome"/>
</dbReference>
<dbReference type="Gene3D" id="2.60.120.280">
    <property type="entry name" value="Regulatory protein AraC"/>
    <property type="match status" value="1"/>
</dbReference>
<dbReference type="InterPro" id="IPR037923">
    <property type="entry name" value="HTH-like"/>
</dbReference>
<dbReference type="Pfam" id="PF02311">
    <property type="entry name" value="AraC_binding"/>
    <property type="match status" value="1"/>
</dbReference>
<organism evidence="5 6">
    <name type="scientific">Kineothrix sedimenti</name>
    <dbReference type="NCBI Taxonomy" id="3123317"/>
    <lineage>
        <taxon>Bacteria</taxon>
        <taxon>Bacillati</taxon>
        <taxon>Bacillota</taxon>
        <taxon>Clostridia</taxon>
        <taxon>Lachnospirales</taxon>
        <taxon>Lachnospiraceae</taxon>
        <taxon>Kineothrix</taxon>
    </lineage>
</organism>
<keyword evidence="1" id="KW-0805">Transcription regulation</keyword>
<gene>
    <name evidence="5" type="ORF">V6984_09940</name>
</gene>
<dbReference type="InterPro" id="IPR018062">
    <property type="entry name" value="HTH_AraC-typ_CS"/>
</dbReference>
<dbReference type="SUPFAM" id="SSF46689">
    <property type="entry name" value="Homeodomain-like"/>
    <property type="match status" value="2"/>
</dbReference>
<dbReference type="SMART" id="SM00342">
    <property type="entry name" value="HTH_ARAC"/>
    <property type="match status" value="1"/>
</dbReference>
<dbReference type="InterPro" id="IPR018060">
    <property type="entry name" value="HTH_AraC"/>
</dbReference>
<feature type="domain" description="HTH araC/xylS-type" evidence="4">
    <location>
        <begin position="175"/>
        <end position="273"/>
    </location>
</feature>